<evidence type="ECO:0000313" key="3">
    <source>
        <dbReference type="Proteomes" id="UP000053260"/>
    </source>
</evidence>
<accession>A0A101UXD0</accession>
<dbReference type="STRING" id="909626.AQJ91_24230"/>
<gene>
    <name evidence="2" type="ORF">AQJ91_24230</name>
</gene>
<evidence type="ECO:0000313" key="2">
    <source>
        <dbReference type="EMBL" id="KUO18580.1"/>
    </source>
</evidence>
<feature type="compositionally biased region" description="Polar residues" evidence="1">
    <location>
        <begin position="111"/>
        <end position="128"/>
    </location>
</feature>
<evidence type="ECO:0008006" key="4">
    <source>
        <dbReference type="Google" id="ProtNLM"/>
    </source>
</evidence>
<dbReference type="EMBL" id="LMXB01000062">
    <property type="protein sequence ID" value="KUO18580.1"/>
    <property type="molecule type" value="Genomic_DNA"/>
</dbReference>
<dbReference type="AlphaFoldDB" id="A0A101UXD0"/>
<feature type="region of interest" description="Disordered" evidence="1">
    <location>
        <begin position="102"/>
        <end position="128"/>
    </location>
</feature>
<organism evidence="2 3">
    <name type="scientific">Streptomyces dysideae</name>
    <dbReference type="NCBI Taxonomy" id="909626"/>
    <lineage>
        <taxon>Bacteria</taxon>
        <taxon>Bacillati</taxon>
        <taxon>Actinomycetota</taxon>
        <taxon>Actinomycetes</taxon>
        <taxon>Kitasatosporales</taxon>
        <taxon>Streptomycetaceae</taxon>
        <taxon>Streptomyces</taxon>
    </lineage>
</organism>
<reference evidence="2 3" key="1">
    <citation type="submission" date="2015-10" db="EMBL/GenBank/DDBJ databases">
        <title>Draft genome sequence of Streptomyces sp. RV15, isolated from a marine sponge.</title>
        <authorList>
            <person name="Ruckert C."/>
            <person name="Abdelmohsen U.R."/>
            <person name="Winkler A."/>
            <person name="Hentschel U."/>
            <person name="Kalinowski J."/>
            <person name="Kampfer P."/>
            <person name="Glaeser S."/>
        </authorList>
    </citation>
    <scope>NUCLEOTIDE SEQUENCE [LARGE SCALE GENOMIC DNA]</scope>
    <source>
        <strain evidence="2 3">RV15</strain>
    </source>
</reference>
<proteinExistence type="predicted"/>
<dbReference type="Proteomes" id="UP000053260">
    <property type="component" value="Unassembled WGS sequence"/>
</dbReference>
<sequence>MADEMVLRAQKFINSVYSSRIGMTVEENGRTGWPVMYALTRALQWELGISSLSDSFGPTTLSTLESKYPKISASTVPSADFCRIIQSALYCKGYDGGAIDGQYSDRVAPRSPNSSKTWASPASTQAAT</sequence>
<name>A0A101UXD0_9ACTN</name>
<comment type="caution">
    <text evidence="2">The sequence shown here is derived from an EMBL/GenBank/DDBJ whole genome shotgun (WGS) entry which is preliminary data.</text>
</comment>
<keyword evidence="3" id="KW-1185">Reference proteome</keyword>
<evidence type="ECO:0000256" key="1">
    <source>
        <dbReference type="SAM" id="MobiDB-lite"/>
    </source>
</evidence>
<protein>
    <recommendedName>
        <fullName evidence="4">Peptidoglycan binding-like domain-containing protein</fullName>
    </recommendedName>
</protein>